<evidence type="ECO:0000313" key="2">
    <source>
        <dbReference type="Proteomes" id="UP000197619"/>
    </source>
</evidence>
<proteinExistence type="predicted"/>
<name>A0A218V809_9PASE</name>
<dbReference type="AlphaFoldDB" id="A0A218V809"/>
<comment type="caution">
    <text evidence="1">The sequence shown here is derived from an EMBL/GenBank/DDBJ whole genome shotgun (WGS) entry which is preliminary data.</text>
</comment>
<gene>
    <name evidence="1" type="ORF">RLOC_00001371</name>
</gene>
<reference evidence="1 2" key="1">
    <citation type="submission" date="2017-05" db="EMBL/GenBank/DDBJ databases">
        <title>Genome of assembly of the Bengalese finch, Lonchura striata domestica.</title>
        <authorList>
            <person name="Colquitt B.M."/>
            <person name="Brainard M.S."/>
        </authorList>
    </citation>
    <scope>NUCLEOTIDE SEQUENCE [LARGE SCALE GENOMIC DNA]</scope>
    <source>
        <strain evidence="1">White83orange57</strain>
    </source>
</reference>
<dbReference type="Proteomes" id="UP000197619">
    <property type="component" value="Unassembled WGS sequence"/>
</dbReference>
<keyword evidence="2" id="KW-1185">Reference proteome</keyword>
<accession>A0A218V809</accession>
<sequence length="106" mass="10812">MWLGGPGSVTLTSGFSFLGGASLGLQGVAEASSFFVSVGSGSQDVEFSGRRQPCLICAGLGACLRGDTALPGTDSLVGSMARIARPFSECQQMDAIKPRRCSLAGH</sequence>
<evidence type="ECO:0000313" key="1">
    <source>
        <dbReference type="EMBL" id="OWK61988.1"/>
    </source>
</evidence>
<protein>
    <submittedName>
        <fullName evidence="1">Uncharacterized protein</fullName>
    </submittedName>
</protein>
<organism evidence="1 2">
    <name type="scientific">Lonchura striata</name>
    <name type="common">white-rumped munia</name>
    <dbReference type="NCBI Taxonomy" id="40157"/>
    <lineage>
        <taxon>Eukaryota</taxon>
        <taxon>Metazoa</taxon>
        <taxon>Chordata</taxon>
        <taxon>Craniata</taxon>
        <taxon>Vertebrata</taxon>
        <taxon>Euteleostomi</taxon>
        <taxon>Archelosauria</taxon>
        <taxon>Archosauria</taxon>
        <taxon>Dinosauria</taxon>
        <taxon>Saurischia</taxon>
        <taxon>Theropoda</taxon>
        <taxon>Coelurosauria</taxon>
        <taxon>Aves</taxon>
        <taxon>Neognathae</taxon>
        <taxon>Neoaves</taxon>
        <taxon>Telluraves</taxon>
        <taxon>Australaves</taxon>
        <taxon>Passeriformes</taxon>
        <taxon>Passeroidea</taxon>
        <taxon>Estrildidae</taxon>
        <taxon>Estrildinae</taxon>
        <taxon>Lonchura</taxon>
    </lineage>
</organism>
<dbReference type="EMBL" id="MUZQ01000033">
    <property type="protein sequence ID" value="OWK61988.1"/>
    <property type="molecule type" value="Genomic_DNA"/>
</dbReference>